<evidence type="ECO:0000256" key="9">
    <source>
        <dbReference type="ARBA" id="ARBA00037934"/>
    </source>
</evidence>
<dbReference type="GO" id="GO:0005484">
    <property type="term" value="F:SNAP receptor activity"/>
    <property type="evidence" value="ECO:0007669"/>
    <property type="project" value="InterPro"/>
</dbReference>
<proteinExistence type="inferred from homology"/>
<dbReference type="GO" id="GO:0005789">
    <property type="term" value="C:endoplasmic reticulum membrane"/>
    <property type="evidence" value="ECO:0007669"/>
    <property type="project" value="UniProtKB-SubCell"/>
</dbReference>
<protein>
    <submittedName>
        <fullName evidence="13">Vesicle transport protein Sec20</fullName>
    </submittedName>
</protein>
<dbReference type="InterPro" id="IPR005606">
    <property type="entry name" value="Sec20"/>
</dbReference>
<feature type="domain" description="Sec20 C-terminal" evidence="12">
    <location>
        <begin position="153"/>
        <end position="241"/>
    </location>
</feature>
<gene>
    <name evidence="13" type="ORF">HKI87_16g82510</name>
</gene>
<evidence type="ECO:0000256" key="11">
    <source>
        <dbReference type="SAM" id="Phobius"/>
    </source>
</evidence>
<comment type="subcellular location">
    <subcellularLocation>
        <location evidence="1">Endoplasmic reticulum membrane</location>
        <topology evidence="1">Single-pass type IV membrane protein</topology>
    </subcellularLocation>
</comment>
<evidence type="ECO:0000259" key="12">
    <source>
        <dbReference type="Pfam" id="PF03908"/>
    </source>
</evidence>
<evidence type="ECO:0000256" key="2">
    <source>
        <dbReference type="ARBA" id="ARBA00022448"/>
    </source>
</evidence>
<evidence type="ECO:0000256" key="8">
    <source>
        <dbReference type="ARBA" id="ARBA00023136"/>
    </source>
</evidence>
<feature type="compositionally biased region" description="Low complexity" evidence="10">
    <location>
        <begin position="364"/>
        <end position="386"/>
    </location>
</feature>
<keyword evidence="6 11" id="KW-1133">Transmembrane helix</keyword>
<evidence type="ECO:0000256" key="3">
    <source>
        <dbReference type="ARBA" id="ARBA00022692"/>
    </source>
</evidence>
<keyword evidence="4" id="KW-0256">Endoplasmic reticulum</keyword>
<dbReference type="AlphaFoldDB" id="A0AAX4PLA4"/>
<accession>A0AAX4PLA4</accession>
<dbReference type="PANTHER" id="PTHR12825">
    <property type="entry name" value="BNIP1-RELATED"/>
    <property type="match status" value="1"/>
</dbReference>
<dbReference type="GO" id="GO:0006890">
    <property type="term" value="P:retrograde vesicle-mediated transport, Golgi to endoplasmic reticulum"/>
    <property type="evidence" value="ECO:0007669"/>
    <property type="project" value="InterPro"/>
</dbReference>
<feature type="compositionally biased region" description="Basic and acidic residues" evidence="10">
    <location>
        <begin position="289"/>
        <end position="323"/>
    </location>
</feature>
<feature type="compositionally biased region" description="Pro residues" evidence="10">
    <location>
        <begin position="271"/>
        <end position="286"/>
    </location>
</feature>
<evidence type="ECO:0000256" key="6">
    <source>
        <dbReference type="ARBA" id="ARBA00022989"/>
    </source>
</evidence>
<comment type="similarity">
    <text evidence="9">Belongs to the SEC20 family.</text>
</comment>
<evidence type="ECO:0000256" key="4">
    <source>
        <dbReference type="ARBA" id="ARBA00022824"/>
    </source>
</evidence>
<keyword evidence="2" id="KW-0813">Transport</keyword>
<evidence type="ECO:0000256" key="1">
    <source>
        <dbReference type="ARBA" id="ARBA00004163"/>
    </source>
</evidence>
<evidence type="ECO:0000313" key="14">
    <source>
        <dbReference type="Proteomes" id="UP001472866"/>
    </source>
</evidence>
<dbReference type="Pfam" id="PF03908">
    <property type="entry name" value="Sec20"/>
    <property type="match status" value="1"/>
</dbReference>
<evidence type="ECO:0000256" key="5">
    <source>
        <dbReference type="ARBA" id="ARBA00022892"/>
    </source>
</evidence>
<dbReference type="InterPro" id="IPR056173">
    <property type="entry name" value="Sec20_C"/>
</dbReference>
<dbReference type="EMBL" id="CP151516">
    <property type="protein sequence ID" value="WZN66681.1"/>
    <property type="molecule type" value="Genomic_DNA"/>
</dbReference>
<organism evidence="13 14">
    <name type="scientific">Chloropicon roscoffensis</name>
    <dbReference type="NCBI Taxonomy" id="1461544"/>
    <lineage>
        <taxon>Eukaryota</taxon>
        <taxon>Viridiplantae</taxon>
        <taxon>Chlorophyta</taxon>
        <taxon>Chloropicophyceae</taxon>
        <taxon>Chloropicales</taxon>
        <taxon>Chloropicaceae</taxon>
        <taxon>Chloropicon</taxon>
    </lineage>
</organism>
<keyword evidence="8 11" id="KW-0472">Membrane</keyword>
<dbReference type="PANTHER" id="PTHR12825:SF0">
    <property type="entry name" value="VESICLE TRANSPORT PROTEIN SEC20"/>
    <property type="match status" value="1"/>
</dbReference>
<evidence type="ECO:0000256" key="7">
    <source>
        <dbReference type="ARBA" id="ARBA00023054"/>
    </source>
</evidence>
<keyword evidence="14" id="KW-1185">Reference proteome</keyword>
<keyword evidence="5" id="KW-0931">ER-Golgi transport</keyword>
<feature type="compositionally biased region" description="Basic and acidic residues" evidence="10">
    <location>
        <begin position="393"/>
        <end position="406"/>
    </location>
</feature>
<feature type="region of interest" description="Disordered" evidence="10">
    <location>
        <begin position="254"/>
        <end position="420"/>
    </location>
</feature>
<name>A0AAX4PLA4_9CHLO</name>
<reference evidence="13 14" key="1">
    <citation type="submission" date="2024-03" db="EMBL/GenBank/DDBJ databases">
        <title>Complete genome sequence of the green alga Chloropicon roscoffensis RCC1871.</title>
        <authorList>
            <person name="Lemieux C."/>
            <person name="Pombert J.-F."/>
            <person name="Otis C."/>
            <person name="Turmel M."/>
        </authorList>
    </citation>
    <scope>NUCLEOTIDE SEQUENCE [LARGE SCALE GENOMIC DNA]</scope>
    <source>
        <strain evidence="13 14">RCC1871</strain>
    </source>
</reference>
<evidence type="ECO:0000313" key="13">
    <source>
        <dbReference type="EMBL" id="WZN66681.1"/>
    </source>
</evidence>
<feature type="transmembrane region" description="Helical" evidence="11">
    <location>
        <begin position="221"/>
        <end position="239"/>
    </location>
</feature>
<keyword evidence="3 11" id="KW-0812">Transmembrane</keyword>
<evidence type="ECO:0000256" key="10">
    <source>
        <dbReference type="SAM" id="MobiDB-lite"/>
    </source>
</evidence>
<dbReference type="Proteomes" id="UP001472866">
    <property type="component" value="Chromosome 16"/>
</dbReference>
<keyword evidence="7" id="KW-0175">Coiled coil</keyword>
<dbReference type="GO" id="GO:0031201">
    <property type="term" value="C:SNARE complex"/>
    <property type="evidence" value="ECO:0007669"/>
    <property type="project" value="TreeGrafter"/>
</dbReference>
<sequence length="420" mass="46318">MAAALAMTEEERELVEEFSRLGEDLRRIEGEVEAELGALDRNKNVVQDFHAVERASNSVSAKLTRCRALLREVQAISEEATREEVFAELCKESSRHARRLEENRIRAREVLGRASVELKRRAAREEREELLGRGHGAMASAKPAARKTELEAAQSLTSSLQRTRQLLARQLDHTESTMAVMDESGKTLTKVGERYDEHSGLLGKGKHLLTSMERQERLERFLLYAAFVLFLLAVVYVGGKRFFYFAPLHRLVPHRGGKGPTGAARDFPEAMAPPPPPPPPPPPQPQQPEQRDAAAEEGGQRGEAAAIDREERAEEPPAAREEANAEPAAQWKVVEEEEKVVAAGVTGAGSGEPETEGERPPEPSVEAPSPSPAQQQQQQPSGSQRARAGRRVVNKEVEVRRSERLAAIKARGRGGDMSEL</sequence>